<evidence type="ECO:0000313" key="1">
    <source>
        <dbReference type="EMBL" id="SDC76722.1"/>
    </source>
</evidence>
<reference evidence="2" key="1">
    <citation type="submission" date="2016-09" db="EMBL/GenBank/DDBJ databases">
        <authorList>
            <person name="Varghese N."/>
            <person name="Submissions S."/>
        </authorList>
    </citation>
    <scope>NUCLEOTIDE SEQUENCE [LARGE SCALE GENOMIC DNA]</scope>
    <source>
        <strain evidence="2">TNe-862</strain>
    </source>
</reference>
<name>A0A1G6P908_9BURK</name>
<protein>
    <submittedName>
        <fullName evidence="1">Uncharacterized protein</fullName>
    </submittedName>
</protein>
<accession>A0A1G6P908</accession>
<dbReference type="Proteomes" id="UP000198908">
    <property type="component" value="Unassembled WGS sequence"/>
</dbReference>
<organism evidence="1 2">
    <name type="scientific">Paraburkholderia lycopersici</name>
    <dbReference type="NCBI Taxonomy" id="416944"/>
    <lineage>
        <taxon>Bacteria</taxon>
        <taxon>Pseudomonadati</taxon>
        <taxon>Pseudomonadota</taxon>
        <taxon>Betaproteobacteria</taxon>
        <taxon>Burkholderiales</taxon>
        <taxon>Burkholderiaceae</taxon>
        <taxon>Paraburkholderia</taxon>
    </lineage>
</organism>
<dbReference type="EMBL" id="FMYQ01000010">
    <property type="protein sequence ID" value="SDC76722.1"/>
    <property type="molecule type" value="Genomic_DNA"/>
</dbReference>
<dbReference type="AlphaFoldDB" id="A0A1G6P908"/>
<keyword evidence="2" id="KW-1185">Reference proteome</keyword>
<gene>
    <name evidence="1" type="ORF">SAMN05421548_11069</name>
</gene>
<sequence length="29" mass="3372">MNPQLVASPLSIGRYGYWLYWPKATAECR</sequence>
<evidence type="ECO:0000313" key="2">
    <source>
        <dbReference type="Proteomes" id="UP000198908"/>
    </source>
</evidence>
<proteinExistence type="predicted"/>